<protein>
    <recommendedName>
        <fullName evidence="3">phosphopyruvate hydratase</fullName>
        <ecNumber evidence="3">4.2.1.11</ecNumber>
    </recommendedName>
    <alternativeName>
        <fullName evidence="6">2-phospho-D-glycerate hydro-lyase</fullName>
    </alternativeName>
    <alternativeName>
        <fullName evidence="7">2-phosphoglycerate dehydratase</fullName>
    </alternativeName>
</protein>
<dbReference type="PANTHER" id="PTHR11902:SF1">
    <property type="entry name" value="ENOLASE"/>
    <property type="match status" value="1"/>
</dbReference>
<dbReference type="SUPFAM" id="SSF51604">
    <property type="entry name" value="Enolase C-terminal domain-like"/>
    <property type="match status" value="1"/>
</dbReference>
<keyword evidence="5" id="KW-0456">Lyase</keyword>
<evidence type="ECO:0000313" key="10">
    <source>
        <dbReference type="RefSeq" id="XP_022256085.1"/>
    </source>
</evidence>
<dbReference type="GeneID" id="111088950"/>
<dbReference type="Gene3D" id="3.20.20.120">
    <property type="entry name" value="Enolase-like C-terminal domain"/>
    <property type="match status" value="1"/>
</dbReference>
<keyword evidence="4" id="KW-0324">Glycolysis</keyword>
<sequence length="224" mass="24591">MYVQLVGVSDTPLETSECGEGLETIQKVLSSVIRVPLELQSEIDEHLTNSTSEKEGDKISYAAREVITTVSYLLCQSSATVSGLPLYLHVRSLVSPQFQEKIYVPLPAMTLIKCGKAFSGKLNFIQDVFVMPNCRENLSKTVELCSNLFHCLCASVKSTPPKKKGKPSAPLQRLPNMDLFTTLDKPDQILDLILNTAKEELGLVPGEDIFLGLSCNASCFYVDA</sequence>
<evidence type="ECO:0000256" key="7">
    <source>
        <dbReference type="ARBA" id="ARBA00032132"/>
    </source>
</evidence>
<dbReference type="InterPro" id="IPR036849">
    <property type="entry name" value="Enolase-like_C_sf"/>
</dbReference>
<evidence type="ECO:0000259" key="8">
    <source>
        <dbReference type="Pfam" id="PF00113"/>
    </source>
</evidence>
<gene>
    <name evidence="10" type="primary">LOC111088950</name>
</gene>
<evidence type="ECO:0000256" key="5">
    <source>
        <dbReference type="ARBA" id="ARBA00023239"/>
    </source>
</evidence>
<evidence type="ECO:0000313" key="9">
    <source>
        <dbReference type="Proteomes" id="UP000694941"/>
    </source>
</evidence>
<comment type="pathway">
    <text evidence="1">Carbohydrate degradation; glycolysis; pyruvate from D-glyceraldehyde 3-phosphate: step 4/5.</text>
</comment>
<proteinExistence type="inferred from homology"/>
<dbReference type="Pfam" id="PF00113">
    <property type="entry name" value="Enolase_C"/>
    <property type="match status" value="1"/>
</dbReference>
<dbReference type="EC" id="4.2.1.11" evidence="3"/>
<accession>A0ABM1TJM9</accession>
<evidence type="ECO:0000256" key="1">
    <source>
        <dbReference type="ARBA" id="ARBA00005031"/>
    </source>
</evidence>
<feature type="domain" description="Enolase C-terminal TIM barrel" evidence="8">
    <location>
        <begin position="103"/>
        <end position="223"/>
    </location>
</feature>
<dbReference type="Proteomes" id="UP000694941">
    <property type="component" value="Unplaced"/>
</dbReference>
<evidence type="ECO:0000256" key="4">
    <source>
        <dbReference type="ARBA" id="ARBA00023152"/>
    </source>
</evidence>
<dbReference type="InterPro" id="IPR000941">
    <property type="entry name" value="Enolase"/>
</dbReference>
<dbReference type="PANTHER" id="PTHR11902">
    <property type="entry name" value="ENOLASE"/>
    <property type="match status" value="1"/>
</dbReference>
<reference evidence="10" key="1">
    <citation type="submission" date="2025-08" db="UniProtKB">
        <authorList>
            <consortium name="RefSeq"/>
        </authorList>
    </citation>
    <scope>IDENTIFICATION</scope>
    <source>
        <tissue evidence="10">Muscle</tissue>
    </source>
</reference>
<evidence type="ECO:0000256" key="3">
    <source>
        <dbReference type="ARBA" id="ARBA00012058"/>
    </source>
</evidence>
<comment type="similarity">
    <text evidence="2">Belongs to the enolase family.</text>
</comment>
<dbReference type="InterPro" id="IPR020810">
    <property type="entry name" value="Enolase_C"/>
</dbReference>
<evidence type="ECO:0000256" key="2">
    <source>
        <dbReference type="ARBA" id="ARBA00009604"/>
    </source>
</evidence>
<keyword evidence="9" id="KW-1185">Reference proteome</keyword>
<evidence type="ECO:0000256" key="6">
    <source>
        <dbReference type="ARBA" id="ARBA00031125"/>
    </source>
</evidence>
<name>A0ABM1TJM9_LIMPO</name>
<dbReference type="RefSeq" id="XP_022256085.1">
    <property type="nucleotide sequence ID" value="XM_022400377.1"/>
</dbReference>
<organism evidence="9 10">
    <name type="scientific">Limulus polyphemus</name>
    <name type="common">Atlantic horseshoe crab</name>
    <dbReference type="NCBI Taxonomy" id="6850"/>
    <lineage>
        <taxon>Eukaryota</taxon>
        <taxon>Metazoa</taxon>
        <taxon>Ecdysozoa</taxon>
        <taxon>Arthropoda</taxon>
        <taxon>Chelicerata</taxon>
        <taxon>Merostomata</taxon>
        <taxon>Xiphosura</taxon>
        <taxon>Limulidae</taxon>
        <taxon>Limulus</taxon>
    </lineage>
</organism>